<gene>
    <name evidence="1" type="ORF">RPERSI_LOCUS29135</name>
</gene>
<organism evidence="1 2">
    <name type="scientific">Racocetra persica</name>
    <dbReference type="NCBI Taxonomy" id="160502"/>
    <lineage>
        <taxon>Eukaryota</taxon>
        <taxon>Fungi</taxon>
        <taxon>Fungi incertae sedis</taxon>
        <taxon>Mucoromycota</taxon>
        <taxon>Glomeromycotina</taxon>
        <taxon>Glomeromycetes</taxon>
        <taxon>Diversisporales</taxon>
        <taxon>Gigasporaceae</taxon>
        <taxon>Racocetra</taxon>
    </lineage>
</organism>
<dbReference type="EMBL" id="CAJVQC010108609">
    <property type="protein sequence ID" value="CAG8834252.1"/>
    <property type="molecule type" value="Genomic_DNA"/>
</dbReference>
<reference evidence="1" key="1">
    <citation type="submission" date="2021-06" db="EMBL/GenBank/DDBJ databases">
        <authorList>
            <person name="Kallberg Y."/>
            <person name="Tangrot J."/>
            <person name="Rosling A."/>
        </authorList>
    </citation>
    <scope>NUCLEOTIDE SEQUENCE</scope>
    <source>
        <strain evidence="1">MA461A</strain>
    </source>
</reference>
<accession>A0ACA9SB82</accession>
<feature type="non-terminal residue" evidence="1">
    <location>
        <position position="161"/>
    </location>
</feature>
<name>A0ACA9SB82_9GLOM</name>
<sequence>QPLFLVDENEKLYKPCFANRPTESCFYANSTCNISIKSSTDNFTDSKICTIFNTQHNIIFNSTYPNKNLDEFADDLRIIKFSKFLISQPSENNVLGCVSAYVDTLEQNSSGSFSNLYNVPFAIIVVFTVISFVLTQTGAIQSISKIFINHDKAKNGNSANN</sequence>
<comment type="caution">
    <text evidence="1">The sequence shown here is derived from an EMBL/GenBank/DDBJ whole genome shotgun (WGS) entry which is preliminary data.</text>
</comment>
<protein>
    <submittedName>
        <fullName evidence="1">10082_t:CDS:1</fullName>
    </submittedName>
</protein>
<proteinExistence type="predicted"/>
<evidence type="ECO:0000313" key="2">
    <source>
        <dbReference type="Proteomes" id="UP000789920"/>
    </source>
</evidence>
<feature type="non-terminal residue" evidence="1">
    <location>
        <position position="1"/>
    </location>
</feature>
<evidence type="ECO:0000313" key="1">
    <source>
        <dbReference type="EMBL" id="CAG8834252.1"/>
    </source>
</evidence>
<dbReference type="Proteomes" id="UP000789920">
    <property type="component" value="Unassembled WGS sequence"/>
</dbReference>
<keyword evidence="2" id="KW-1185">Reference proteome</keyword>